<dbReference type="GO" id="GO:0006879">
    <property type="term" value="P:intracellular iron ion homeostasis"/>
    <property type="evidence" value="ECO:0007669"/>
    <property type="project" value="UniProtKB-KW"/>
</dbReference>
<dbReference type="InterPro" id="IPR008331">
    <property type="entry name" value="Ferritin_DPS_dom"/>
</dbReference>
<evidence type="ECO:0000313" key="11">
    <source>
        <dbReference type="Proteomes" id="UP000823636"/>
    </source>
</evidence>
<keyword evidence="3 7" id="KW-0479">Metal-binding</keyword>
<dbReference type="GO" id="GO:0042802">
    <property type="term" value="F:identical protein binding"/>
    <property type="evidence" value="ECO:0007669"/>
    <property type="project" value="UniProtKB-ARBA"/>
</dbReference>
<evidence type="ECO:0000256" key="7">
    <source>
        <dbReference type="PIRSR" id="PIRSR601519-1"/>
    </source>
</evidence>
<comment type="function">
    <text evidence="8">Iron-storage protein.</text>
</comment>
<dbReference type="PANTHER" id="PTHR11431">
    <property type="entry name" value="FERRITIN"/>
    <property type="match status" value="1"/>
</dbReference>
<feature type="domain" description="Ferritin-like diiron" evidence="9">
    <location>
        <begin position="1"/>
        <end position="145"/>
    </location>
</feature>
<comment type="subcellular location">
    <subcellularLocation>
        <location evidence="8">Cytoplasm</location>
    </subcellularLocation>
</comment>
<dbReference type="Pfam" id="PF00210">
    <property type="entry name" value="Ferritin"/>
    <property type="match status" value="1"/>
</dbReference>
<dbReference type="InterPro" id="IPR001519">
    <property type="entry name" value="Ferritin"/>
</dbReference>
<sequence length="160" mass="17911">MISEKLTAALNGQVAAEMWSSNLYLSMSFCMQYAGYDGFAHWLKKQSAEELEHACQIADYIAKRGGKPQVSKIDAVPVEWASPKDVFKQVYEHECHVSKLINDLVRMASEERDNATQDFLWGFVREQVEEEATSMSISEKISKASDGALLILDSKLGSRA</sequence>
<proteinExistence type="inferred from homology"/>
<reference evidence="10" key="1">
    <citation type="submission" date="2020-10" db="EMBL/GenBank/DDBJ databases">
        <authorList>
            <person name="Gilroy R."/>
        </authorList>
    </citation>
    <scope>NUCLEOTIDE SEQUENCE</scope>
    <source>
        <strain evidence="10">G3-4614</strain>
    </source>
</reference>
<keyword evidence="4" id="KW-0560">Oxidoreductase</keyword>
<protein>
    <recommendedName>
        <fullName evidence="8">Ferritin</fullName>
        <ecNumber evidence="8">1.16.3.2</ecNumber>
    </recommendedName>
</protein>
<dbReference type="EC" id="1.16.3.2" evidence="8"/>
<dbReference type="GO" id="GO:0008199">
    <property type="term" value="F:ferric iron binding"/>
    <property type="evidence" value="ECO:0007669"/>
    <property type="project" value="InterPro"/>
</dbReference>
<reference evidence="10" key="2">
    <citation type="journal article" date="2021" name="PeerJ">
        <title>Extensive microbial diversity within the chicken gut microbiome revealed by metagenomics and culture.</title>
        <authorList>
            <person name="Gilroy R."/>
            <person name="Ravi A."/>
            <person name="Getino M."/>
            <person name="Pursley I."/>
            <person name="Horton D.L."/>
            <person name="Alikhan N.F."/>
            <person name="Baker D."/>
            <person name="Gharbi K."/>
            <person name="Hall N."/>
            <person name="Watson M."/>
            <person name="Adriaenssens E.M."/>
            <person name="Foster-Nyarko E."/>
            <person name="Jarju S."/>
            <person name="Secka A."/>
            <person name="Antonio M."/>
            <person name="Oren A."/>
            <person name="Chaudhuri R.R."/>
            <person name="La Ragione R."/>
            <person name="Hildebrand F."/>
            <person name="Pallen M.J."/>
        </authorList>
    </citation>
    <scope>NUCLEOTIDE SEQUENCE</scope>
    <source>
        <strain evidence="10">G3-4614</strain>
    </source>
</reference>
<evidence type="ECO:0000259" key="9">
    <source>
        <dbReference type="PROSITE" id="PS50905"/>
    </source>
</evidence>
<dbReference type="GO" id="GO:0005829">
    <property type="term" value="C:cytosol"/>
    <property type="evidence" value="ECO:0007669"/>
    <property type="project" value="TreeGrafter"/>
</dbReference>
<accession>A0A9D9E5E9</accession>
<dbReference type="SUPFAM" id="SSF47240">
    <property type="entry name" value="Ferritin-like"/>
    <property type="match status" value="1"/>
</dbReference>
<evidence type="ECO:0000313" key="10">
    <source>
        <dbReference type="EMBL" id="MBO8437414.1"/>
    </source>
</evidence>
<dbReference type="GO" id="GO:0004322">
    <property type="term" value="F:ferroxidase activity"/>
    <property type="evidence" value="ECO:0007669"/>
    <property type="project" value="TreeGrafter"/>
</dbReference>
<comment type="caution">
    <text evidence="10">The sequence shown here is derived from an EMBL/GenBank/DDBJ whole genome shotgun (WGS) entry which is preliminary data.</text>
</comment>
<name>A0A9D9E5E9_9BACT</name>
<dbReference type="InterPro" id="IPR012347">
    <property type="entry name" value="Ferritin-like"/>
</dbReference>
<evidence type="ECO:0000256" key="2">
    <source>
        <dbReference type="ARBA" id="ARBA00022434"/>
    </source>
</evidence>
<dbReference type="Proteomes" id="UP000823636">
    <property type="component" value="Unassembled WGS sequence"/>
</dbReference>
<evidence type="ECO:0000256" key="5">
    <source>
        <dbReference type="ARBA" id="ARBA00023004"/>
    </source>
</evidence>
<dbReference type="GO" id="GO:0008198">
    <property type="term" value="F:ferrous iron binding"/>
    <property type="evidence" value="ECO:0007669"/>
    <property type="project" value="TreeGrafter"/>
</dbReference>
<gene>
    <name evidence="10" type="ORF">IAC54_00750</name>
</gene>
<dbReference type="FunFam" id="1.20.1260.10:FF:000001">
    <property type="entry name" value="Non-heme ferritin"/>
    <property type="match status" value="1"/>
</dbReference>
<keyword evidence="8" id="KW-0963">Cytoplasm</keyword>
<comment type="catalytic activity">
    <reaction evidence="8">
        <text>4 Fe(2+) + O2 + 6 H2O = 4 iron(III) oxide-hydroxide + 12 H(+)</text>
        <dbReference type="Rhea" id="RHEA:11972"/>
        <dbReference type="ChEBI" id="CHEBI:15377"/>
        <dbReference type="ChEBI" id="CHEBI:15378"/>
        <dbReference type="ChEBI" id="CHEBI:15379"/>
        <dbReference type="ChEBI" id="CHEBI:29033"/>
        <dbReference type="ChEBI" id="CHEBI:78619"/>
        <dbReference type="EC" id="1.16.3.2"/>
    </reaction>
</comment>
<dbReference type="EMBL" id="JADIMW010000006">
    <property type="protein sequence ID" value="MBO8437414.1"/>
    <property type="molecule type" value="Genomic_DNA"/>
</dbReference>
<feature type="binding site" evidence="7">
    <location>
        <position position="50"/>
    </location>
    <ligand>
        <name>Fe cation</name>
        <dbReference type="ChEBI" id="CHEBI:24875"/>
        <label>1</label>
    </ligand>
</feature>
<dbReference type="AlphaFoldDB" id="A0A9D9E5E9"/>
<dbReference type="InterPro" id="IPR041719">
    <property type="entry name" value="Ferritin_prok"/>
</dbReference>
<dbReference type="Gene3D" id="1.20.1260.10">
    <property type="match status" value="1"/>
</dbReference>
<dbReference type="PROSITE" id="PS50905">
    <property type="entry name" value="FERRITIN_LIKE"/>
    <property type="match status" value="1"/>
</dbReference>
<keyword evidence="2 8" id="KW-0409">Iron storage</keyword>
<feature type="binding site" evidence="7">
    <location>
        <position position="17"/>
    </location>
    <ligand>
        <name>Fe cation</name>
        <dbReference type="ChEBI" id="CHEBI:24875"/>
        <label>1</label>
    </ligand>
</feature>
<dbReference type="CDD" id="cd01055">
    <property type="entry name" value="Nonheme_Ferritin"/>
    <property type="match status" value="1"/>
</dbReference>
<comment type="similarity">
    <text evidence="1 8">Belongs to the ferritin family. Prokaryotic subfamily.</text>
</comment>
<evidence type="ECO:0000256" key="6">
    <source>
        <dbReference type="ARBA" id="ARBA00054546"/>
    </source>
</evidence>
<organism evidence="10 11">
    <name type="scientific">Candidatus Caccoplasma merdipullorum</name>
    <dbReference type="NCBI Taxonomy" id="2840718"/>
    <lineage>
        <taxon>Bacteria</taxon>
        <taxon>Pseudomonadati</taxon>
        <taxon>Bacteroidota</taxon>
        <taxon>Bacteroidia</taxon>
        <taxon>Bacteroidales</taxon>
        <taxon>Bacteroidaceae</taxon>
        <taxon>Bacteroidaceae incertae sedis</taxon>
        <taxon>Candidatus Caccoplasma</taxon>
    </lineage>
</organism>
<evidence type="ECO:0000256" key="4">
    <source>
        <dbReference type="ARBA" id="ARBA00023002"/>
    </source>
</evidence>
<feature type="binding site" evidence="7">
    <location>
        <position position="127"/>
    </location>
    <ligand>
        <name>Fe cation</name>
        <dbReference type="ChEBI" id="CHEBI:24875"/>
        <label>1</label>
    </ligand>
</feature>
<dbReference type="InterPro" id="IPR009078">
    <property type="entry name" value="Ferritin-like_SF"/>
</dbReference>
<dbReference type="PANTHER" id="PTHR11431:SF127">
    <property type="entry name" value="BACTERIAL NON-HEME FERRITIN"/>
    <property type="match status" value="1"/>
</dbReference>
<dbReference type="InterPro" id="IPR009040">
    <property type="entry name" value="Ferritin-like_diiron"/>
</dbReference>
<evidence type="ECO:0000256" key="3">
    <source>
        <dbReference type="ARBA" id="ARBA00022723"/>
    </source>
</evidence>
<comment type="function">
    <text evidence="6">May alleviate iron toxicity in the presence of oxygen.</text>
</comment>
<dbReference type="GO" id="GO:0006826">
    <property type="term" value="P:iron ion transport"/>
    <property type="evidence" value="ECO:0007669"/>
    <property type="project" value="InterPro"/>
</dbReference>
<evidence type="ECO:0000256" key="8">
    <source>
        <dbReference type="RuleBase" id="RU361145"/>
    </source>
</evidence>
<keyword evidence="5 7" id="KW-0408">Iron</keyword>
<evidence type="ECO:0000256" key="1">
    <source>
        <dbReference type="ARBA" id="ARBA00006950"/>
    </source>
</evidence>
<feature type="binding site" evidence="7">
    <location>
        <position position="94"/>
    </location>
    <ligand>
        <name>Fe cation</name>
        <dbReference type="ChEBI" id="CHEBI:24875"/>
        <label>1</label>
    </ligand>
</feature>
<feature type="binding site" evidence="7">
    <location>
        <position position="53"/>
    </location>
    <ligand>
        <name>Fe cation</name>
        <dbReference type="ChEBI" id="CHEBI:24875"/>
        <label>1</label>
    </ligand>
</feature>